<gene>
    <name evidence="2" type="ORF">EDC29_111104</name>
</gene>
<dbReference type="AlphaFoldDB" id="A0A4R4A6H3"/>
<dbReference type="Gene3D" id="2.40.10.220">
    <property type="entry name" value="predicted glycosyltransferase like domains"/>
    <property type="match status" value="1"/>
</dbReference>
<comment type="caution">
    <text evidence="2">The sequence shown here is derived from an EMBL/GenBank/DDBJ whole genome shotgun (WGS) entry which is preliminary data.</text>
</comment>
<dbReference type="InterPro" id="IPR009875">
    <property type="entry name" value="PilZ_domain"/>
</dbReference>
<evidence type="ECO:0000259" key="1">
    <source>
        <dbReference type="Pfam" id="PF07238"/>
    </source>
</evidence>
<organism evidence="2 3">
    <name type="scientific">Marichromatium gracile</name>
    <name type="common">Chromatium gracile</name>
    <dbReference type="NCBI Taxonomy" id="1048"/>
    <lineage>
        <taxon>Bacteria</taxon>
        <taxon>Pseudomonadati</taxon>
        <taxon>Pseudomonadota</taxon>
        <taxon>Gammaproteobacteria</taxon>
        <taxon>Chromatiales</taxon>
        <taxon>Chromatiaceae</taxon>
        <taxon>Marichromatium</taxon>
    </lineage>
</organism>
<protein>
    <submittedName>
        <fullName evidence="2">PilZ domain-containing protein</fullName>
    </submittedName>
</protein>
<dbReference type="GO" id="GO:0035438">
    <property type="term" value="F:cyclic-di-GMP binding"/>
    <property type="evidence" value="ECO:0007669"/>
    <property type="project" value="InterPro"/>
</dbReference>
<evidence type="ECO:0000313" key="2">
    <source>
        <dbReference type="EMBL" id="TCW34387.1"/>
    </source>
</evidence>
<feature type="domain" description="PilZ" evidence="1">
    <location>
        <begin position="11"/>
        <end position="118"/>
    </location>
</feature>
<dbReference type="Proteomes" id="UP000295247">
    <property type="component" value="Unassembled WGS sequence"/>
</dbReference>
<name>A0A4R4A6H3_MARGR</name>
<accession>A0A4R4A6H3</accession>
<dbReference type="EMBL" id="SMDC01000011">
    <property type="protein sequence ID" value="TCW34387.1"/>
    <property type="molecule type" value="Genomic_DNA"/>
</dbReference>
<dbReference type="RefSeq" id="WP_123139812.1">
    <property type="nucleotide sequence ID" value="NZ_NRRH01000025.1"/>
</dbReference>
<sequence length="346" mass="38031">MSKHAESSFHERRTQARISAEIPIKVRLPGRDQPVSALNQDLSWGGARFIVSGKSLGGQLPTREAGPLTLLLPWTGGGQITAEAELARAQRLADGRYQVAVRFQSLSPRSQARLEKLLNMLCPRDGVDGPALVRELNITMADASDMRHTLKQVVSGEVTLSAFEAYAVDQSIRLVIRGDGDLPSLRLRARVREVTAARAADGNWPALYSLRFAIEHPRPMLKKLVELLLEQLPSDWKAATSSYAEAPDWLRGAHLASPSEVLPPSSDGGSTLEMRYPDALNYLALVWGDPEAFDLRFQDLIIGEHAEPGGWPEDAWEELGLLQDVHDQAYGVPSVRDNPLRGGRVT</sequence>
<dbReference type="SUPFAM" id="SSF141371">
    <property type="entry name" value="PilZ domain-like"/>
    <property type="match status" value="1"/>
</dbReference>
<dbReference type="Pfam" id="PF07238">
    <property type="entry name" value="PilZ"/>
    <property type="match status" value="1"/>
</dbReference>
<reference evidence="2 3" key="1">
    <citation type="submission" date="2019-03" db="EMBL/GenBank/DDBJ databases">
        <title>Genomic Encyclopedia of Type Strains, Phase IV (KMG-IV): sequencing the most valuable type-strain genomes for metagenomic binning, comparative biology and taxonomic classification.</title>
        <authorList>
            <person name="Goeker M."/>
        </authorList>
    </citation>
    <scope>NUCLEOTIDE SEQUENCE [LARGE SCALE GENOMIC DNA]</scope>
    <source>
        <strain evidence="2 3">DSM 203</strain>
    </source>
</reference>
<proteinExistence type="predicted"/>
<evidence type="ECO:0000313" key="3">
    <source>
        <dbReference type="Proteomes" id="UP000295247"/>
    </source>
</evidence>